<comment type="caution">
    <text evidence="3">The sequence shown here is derived from an EMBL/GenBank/DDBJ whole genome shotgun (WGS) entry which is preliminary data.</text>
</comment>
<dbReference type="EMBL" id="AAHDPU010000009">
    <property type="protein sequence ID" value="EBU9272792.1"/>
    <property type="molecule type" value="Genomic_DNA"/>
</dbReference>
<sequence length="164" mass="18913">MDTNALLTALGYISSTAQKIIKERDQIKQAALTSELQSKIIEAQGQFFEVTSKLGEQQKTITNLEEKIRSLEDLLNFRGNYKLTLLSEEKGFYAYRYTGNDETEHYICQTCFDSKNLKSILRIRKDSFCMCPVCGQNSAVWLKGEPNPVRIRSRKRDDFYDGFI</sequence>
<evidence type="ECO:0000313" key="2">
    <source>
        <dbReference type="EMBL" id="EBX3168779.1"/>
    </source>
</evidence>
<organism evidence="3">
    <name type="scientific">Salmonella typhimurium</name>
    <dbReference type="NCBI Taxonomy" id="90371"/>
    <lineage>
        <taxon>Bacteria</taxon>
        <taxon>Pseudomonadati</taxon>
        <taxon>Pseudomonadota</taxon>
        <taxon>Gammaproteobacteria</taxon>
        <taxon>Enterobacterales</taxon>
        <taxon>Enterobacteriaceae</taxon>
        <taxon>Salmonella</taxon>
    </lineage>
</organism>
<dbReference type="RefSeq" id="WP_074467080.1">
    <property type="nucleotide sequence ID" value="NZ_JAXDFB010000020.1"/>
</dbReference>
<name>A0A5Y6YZQ3_SALTM</name>
<dbReference type="AlphaFoldDB" id="A0A5Y6YZQ3"/>
<accession>A0A5Y6YZQ3</accession>
<dbReference type="EMBL" id="AAJEAR010000009">
    <property type="protein sequence ID" value="ECK9223883.1"/>
    <property type="molecule type" value="Genomic_DNA"/>
</dbReference>
<evidence type="ECO:0000313" key="1">
    <source>
        <dbReference type="EMBL" id="EBU9272792.1"/>
    </source>
</evidence>
<evidence type="ECO:0000313" key="3">
    <source>
        <dbReference type="EMBL" id="ECK9223883.1"/>
    </source>
</evidence>
<reference evidence="3" key="1">
    <citation type="submission" date="2019-05" db="EMBL/GenBank/DDBJ databases">
        <authorList>
            <person name="Ashton P.M."/>
            <person name="Dallman T."/>
            <person name="Nair S."/>
            <person name="De Pinna E."/>
            <person name="Peters T."/>
            <person name="Grant K."/>
        </authorList>
    </citation>
    <scope>NUCLEOTIDE SEQUENCE</scope>
    <source>
        <strain evidence="2">369953</strain>
        <strain evidence="1">488670</strain>
        <strain evidence="3">738613</strain>
    </source>
</reference>
<proteinExistence type="predicted"/>
<gene>
    <name evidence="1" type="ORF">DMO92_12105</name>
    <name evidence="2" type="ORF">DRT38_10500</name>
    <name evidence="3" type="ORF">FEM52_12445</name>
</gene>
<protein>
    <submittedName>
        <fullName evidence="3">Uncharacterized protein</fullName>
    </submittedName>
</protein>
<dbReference type="Proteomes" id="UP000839905">
    <property type="component" value="Unassembled WGS sequence"/>
</dbReference>
<dbReference type="EMBL" id="AAHKWL010000008">
    <property type="protein sequence ID" value="EBX3168779.1"/>
    <property type="molecule type" value="Genomic_DNA"/>
</dbReference>